<reference evidence="12 13" key="1">
    <citation type="journal article" date="2015" name="Genome Announc.">
        <title>Complete Genome Sequence of Sulfolobus solfataricus Strain 98/2 and Evolved Derivatives.</title>
        <authorList>
            <person name="McCarthy S."/>
            <person name="Gradnigo J."/>
            <person name="Johnson T."/>
            <person name="Payne S."/>
            <person name="Lipzen A."/>
            <person name="Martin J."/>
            <person name="Schackwitz W."/>
            <person name="Moriyama E."/>
            <person name="Blum P."/>
        </authorList>
    </citation>
    <scope>NUCLEOTIDE SEQUENCE [LARGE SCALE GENOMIC DNA]</scope>
    <source>
        <strain evidence="12">98/2 SULC</strain>
        <strain evidence="1">SARC-B</strain>
        <strain evidence="2">SARC-C</strain>
        <strain evidence="3 14">SULA</strain>
        <strain evidence="13">SULB</strain>
    </source>
</reference>
<dbReference type="AlphaFoldDB" id="A0A0E3JUR9"/>
<dbReference type="KEGG" id="ssof:SULC_2516"/>
<dbReference type="EMBL" id="CP033236">
    <property type="protein sequence ID" value="AZF71732.1"/>
    <property type="molecule type" value="Genomic_DNA"/>
</dbReference>
<dbReference type="Proteomes" id="UP000269431">
    <property type="component" value="Chromosome"/>
</dbReference>
<dbReference type="PATRIC" id="fig|2287.6.peg.2676"/>
<evidence type="ECO:0000313" key="21">
    <source>
        <dbReference type="Proteomes" id="UP000278715"/>
    </source>
</evidence>
<evidence type="ECO:0000313" key="17">
    <source>
        <dbReference type="Proteomes" id="UP000269431"/>
    </source>
</evidence>
<reference evidence="15" key="3">
    <citation type="submission" date="2016-04" db="EMBL/GenBank/DDBJ databases">
        <authorList>
            <person name="Shah S.A."/>
            <person name="Garrett R.A."/>
        </authorList>
    </citation>
    <scope>NUCLEOTIDE SEQUENCE [LARGE SCALE GENOMIC DNA]</scope>
    <source>
        <strain evidence="15">ATCC 35091 / DSM 1616 / JCM 8930 / NBRC 15331 / P1</strain>
    </source>
</reference>
<evidence type="ECO:0000313" key="7">
    <source>
        <dbReference type="EMBL" id="AZF76975.1"/>
    </source>
</evidence>
<evidence type="ECO:0000313" key="19">
    <source>
        <dbReference type="Proteomes" id="UP000273443"/>
    </source>
</evidence>
<evidence type="ECO:0000313" key="2">
    <source>
        <dbReference type="EMBL" id="AKA77342.1"/>
    </source>
</evidence>
<evidence type="ECO:0000313" key="14">
    <source>
        <dbReference type="Proteomes" id="UP000033106"/>
    </source>
</evidence>
<evidence type="ECO:0000313" key="16">
    <source>
        <dbReference type="Proteomes" id="UP000267993"/>
    </source>
</evidence>
<dbReference type="EMBL" id="CP011055">
    <property type="protein sequence ID" value="AKA74648.1"/>
    <property type="molecule type" value="Genomic_DNA"/>
</dbReference>
<dbReference type="EMBL" id="CP033241">
    <property type="protein sequence ID" value="AZF84770.1"/>
    <property type="molecule type" value="Genomic_DNA"/>
</dbReference>
<dbReference type="EMBL" id="LT549890">
    <property type="protein sequence ID" value="SAI85412.1"/>
    <property type="molecule type" value="Genomic_DNA"/>
</dbReference>
<evidence type="ECO:0000313" key="20">
    <source>
        <dbReference type="Proteomes" id="UP000275843"/>
    </source>
</evidence>
<accession>A0A0E3JUR9</accession>
<evidence type="ECO:0000313" key="5">
    <source>
        <dbReference type="EMBL" id="AZF71732.1"/>
    </source>
</evidence>
<dbReference type="Proteomes" id="UP000033057">
    <property type="component" value="Chromosome"/>
</dbReference>
<name>A0A0E3JUR9_SACSO</name>
<dbReference type="EMBL" id="CP011057">
    <property type="protein sequence ID" value="AKA80033.1"/>
    <property type="molecule type" value="Genomic_DNA"/>
</dbReference>
<protein>
    <submittedName>
        <fullName evidence="1">Uncharacterized protein</fullName>
    </submittedName>
</protein>
<dbReference type="EMBL" id="CP033238">
    <property type="protein sequence ID" value="AZF76975.1"/>
    <property type="molecule type" value="Genomic_DNA"/>
</dbReference>
<proteinExistence type="predicted"/>
<evidence type="ECO:0000313" key="3">
    <source>
        <dbReference type="EMBL" id="AKA80033.1"/>
    </source>
</evidence>
<dbReference type="Proteomes" id="UP000278715">
    <property type="component" value="Chromosome"/>
</dbReference>
<dbReference type="EMBL" id="CP011056">
    <property type="protein sequence ID" value="AKA77342.1"/>
    <property type="molecule type" value="Genomic_DNA"/>
</dbReference>
<dbReference type="EMBL" id="CP033240">
    <property type="protein sequence ID" value="AZF82185.1"/>
    <property type="molecule type" value="Genomic_DNA"/>
</dbReference>
<evidence type="ECO:0000313" key="4">
    <source>
        <dbReference type="EMBL" id="AZF69112.1"/>
    </source>
</evidence>
<evidence type="ECO:0000313" key="10">
    <source>
        <dbReference type="EMBL" id="AZF84770.1"/>
    </source>
</evidence>
<evidence type="ECO:0000313" key="12">
    <source>
        <dbReference type="Proteomes" id="UP000033057"/>
    </source>
</evidence>
<dbReference type="Proteomes" id="UP000273443">
    <property type="component" value="Chromosome"/>
</dbReference>
<dbReference type="RefSeq" id="WP_010923584.1">
    <property type="nucleotide sequence ID" value="NZ_CP033241.1"/>
</dbReference>
<reference evidence="1" key="5">
    <citation type="submission" date="2018-10" db="EMBL/GenBank/DDBJ databases">
        <authorList>
            <person name="McCarthy S."/>
            <person name="Gradnigo J."/>
            <person name="Johnson T."/>
            <person name="Payne S."/>
            <person name="Lipzen A."/>
            <person name="Schackwitz W."/>
            <person name="Martin J."/>
            <person name="Moriyama E."/>
            <person name="Blum P."/>
        </authorList>
    </citation>
    <scope>NUCLEOTIDE SEQUENCE</scope>
    <source>
        <strain evidence="1">SARC-B</strain>
        <strain evidence="2">SARC-C</strain>
        <strain evidence="3">SULA</strain>
    </source>
</reference>
<dbReference type="Proteomes" id="UP000273194">
    <property type="component" value="Chromosome"/>
</dbReference>
<dbReference type="KEGG" id="ssoa:SULA_2518"/>
<dbReference type="Proteomes" id="UP000267993">
    <property type="component" value="Chromosome"/>
</dbReference>
<gene>
    <name evidence="11" type="ORF">SSOP1_1858</name>
    <name evidence="3" type="ORF">SULA_2518</name>
    <name evidence="1" type="ORF">SULB_2521</name>
    <name evidence="2" type="ORF">SULC_2516</name>
    <name evidence="4" type="ORF">SULG_12775</name>
    <name evidence="5" type="ORF">SULH_12775</name>
    <name evidence="6" type="ORF">SULI_12775</name>
    <name evidence="7" type="ORF">SULM_12765</name>
    <name evidence="8" type="ORF">SULN_12755</name>
    <name evidence="9" type="ORF">SULO_12775</name>
    <name evidence="10" type="ORF">SULZ_12750</name>
</gene>
<dbReference type="EMBL" id="CP033235">
    <property type="protein sequence ID" value="AZF69112.1"/>
    <property type="molecule type" value="Genomic_DNA"/>
</dbReference>
<dbReference type="KEGG" id="ssol:SULB_2521"/>
<dbReference type="EMBL" id="CP033237">
    <property type="protein sequence ID" value="AZF74352.1"/>
    <property type="molecule type" value="Genomic_DNA"/>
</dbReference>
<evidence type="ECO:0000313" key="22">
    <source>
        <dbReference type="Proteomes" id="UP000282269"/>
    </source>
</evidence>
<reference evidence="16 17" key="4">
    <citation type="journal article" date="2018" name="Proc. Natl. Acad. Sci. U.S.A.">
        <title>Nonmutational mechanism of inheritance in the Archaeon Sulfolobus solfataricus.</title>
        <authorList>
            <person name="Payne S."/>
            <person name="McCarthy S."/>
            <person name="Johnson T."/>
            <person name="North E."/>
            <person name="Blum P."/>
        </authorList>
    </citation>
    <scope>NUCLEOTIDE SEQUENCE [LARGE SCALE GENOMIC DNA]</scope>
    <source>
        <strain evidence="5 16">SARC-H</strain>
        <strain evidence="6 20">SARC-I</strain>
        <strain evidence="8 21">SARC-N</strain>
        <strain evidence="9 22">SARC-O</strain>
        <strain evidence="10 17">SUL120</strain>
        <strain evidence="4 18">SULG</strain>
        <strain evidence="7 19">SULM</strain>
    </source>
</reference>
<evidence type="ECO:0000313" key="6">
    <source>
        <dbReference type="EMBL" id="AZF74352.1"/>
    </source>
</evidence>
<dbReference type="Proteomes" id="UP000275843">
    <property type="component" value="Chromosome"/>
</dbReference>
<sequence>MGKDLRKRIKKNSEDFYKLYQEGKKKINISNNLLVFLLLSAIEEISKCLIEILLDKCNNPQLRY</sequence>
<dbReference type="EMBL" id="CP033239">
    <property type="protein sequence ID" value="AZF79580.1"/>
    <property type="molecule type" value="Genomic_DNA"/>
</dbReference>
<evidence type="ECO:0000313" key="15">
    <source>
        <dbReference type="Proteomes" id="UP000076770"/>
    </source>
</evidence>
<evidence type="ECO:0000313" key="8">
    <source>
        <dbReference type="EMBL" id="AZF79580.1"/>
    </source>
</evidence>
<dbReference type="GeneID" id="44130469"/>
<dbReference type="Proteomes" id="UP000033106">
    <property type="component" value="Chromosome"/>
</dbReference>
<reference evidence="11" key="2">
    <citation type="submission" date="2016-04" db="EMBL/GenBank/DDBJ databases">
        <authorList>
            <person name="Evans L.H."/>
            <person name="Alamgir A."/>
            <person name="Owens N."/>
            <person name="Weber N.D."/>
            <person name="Virtaneva K."/>
            <person name="Barbian K."/>
            <person name="Babar A."/>
            <person name="Rosenke K."/>
        </authorList>
    </citation>
    <scope>NUCLEOTIDE SEQUENCE</scope>
    <source>
        <strain evidence="11">P1</strain>
    </source>
</reference>
<evidence type="ECO:0000313" key="9">
    <source>
        <dbReference type="EMBL" id="AZF82185.1"/>
    </source>
</evidence>
<evidence type="ECO:0000313" key="18">
    <source>
        <dbReference type="Proteomes" id="UP000273194"/>
    </source>
</evidence>
<dbReference type="Proteomes" id="UP000076770">
    <property type="component" value="Chromosome i"/>
</dbReference>
<dbReference type="Proteomes" id="UP000033085">
    <property type="component" value="Chromosome"/>
</dbReference>
<evidence type="ECO:0000313" key="11">
    <source>
        <dbReference type="EMBL" id="SAI85412.1"/>
    </source>
</evidence>
<organism evidence="1 13">
    <name type="scientific">Saccharolobus solfataricus</name>
    <name type="common">Sulfolobus solfataricus</name>
    <dbReference type="NCBI Taxonomy" id="2287"/>
    <lineage>
        <taxon>Archaea</taxon>
        <taxon>Thermoproteota</taxon>
        <taxon>Thermoprotei</taxon>
        <taxon>Sulfolobales</taxon>
        <taxon>Sulfolobaceae</taxon>
        <taxon>Saccharolobus</taxon>
    </lineage>
</organism>
<evidence type="ECO:0000313" key="13">
    <source>
        <dbReference type="Proteomes" id="UP000033085"/>
    </source>
</evidence>
<dbReference type="GeneID" id="1454756"/>
<dbReference type="Proteomes" id="UP000282269">
    <property type="component" value="Chromosome"/>
</dbReference>
<evidence type="ECO:0000313" key="1">
    <source>
        <dbReference type="EMBL" id="AKA74648.1"/>
    </source>
</evidence>